<name>A0ABR3C539_9TREE</name>
<reference evidence="1 2" key="2">
    <citation type="submission" date="2024-01" db="EMBL/GenBank/DDBJ databases">
        <title>Comparative genomics of Cryptococcus and Kwoniella reveals pathogenesis evolution and contrasting modes of karyotype evolution via chromosome fusion or intercentromeric recombination.</title>
        <authorList>
            <person name="Coelho M.A."/>
            <person name="David-Palma M."/>
            <person name="Shea T."/>
            <person name="Bowers K."/>
            <person name="Mcginley-Smith S."/>
            <person name="Mohammad A.W."/>
            <person name="Gnirke A."/>
            <person name="Yurkov A.M."/>
            <person name="Nowrousian M."/>
            <person name="Sun S."/>
            <person name="Cuomo C.A."/>
            <person name="Heitman J."/>
        </authorList>
    </citation>
    <scope>NUCLEOTIDE SEQUENCE [LARGE SCALE GENOMIC DNA]</scope>
    <source>
        <strain evidence="1 2">IND107</strain>
    </source>
</reference>
<sequence length="151" mass="17018">MKHLNCTVIPTYVASCLGGPDFHNESGVEFTYKIIPSNLSGSCARGPPGFLNQITWIQSNSAKSPTKSSNEWSFDFGTPSSSFTSLSEAKKERPKQFATKHSHPWHLTSGDLSSRSQLSAILRYRLTAYCLALTSHVYYYCMRIRRPYQQQ</sequence>
<organism evidence="1 2">
    <name type="scientific">Cryptococcus tetragattii IND107</name>
    <dbReference type="NCBI Taxonomy" id="1296105"/>
    <lineage>
        <taxon>Eukaryota</taxon>
        <taxon>Fungi</taxon>
        <taxon>Dikarya</taxon>
        <taxon>Basidiomycota</taxon>
        <taxon>Agaricomycotina</taxon>
        <taxon>Tremellomycetes</taxon>
        <taxon>Tremellales</taxon>
        <taxon>Cryptococcaceae</taxon>
        <taxon>Cryptococcus</taxon>
        <taxon>Cryptococcus gattii species complex</taxon>
    </lineage>
</organism>
<proteinExistence type="predicted"/>
<dbReference type="EMBL" id="ATAM02000001">
    <property type="protein sequence ID" value="KAL0255285.1"/>
    <property type="molecule type" value="Genomic_DNA"/>
</dbReference>
<dbReference type="RefSeq" id="XP_066616562.1">
    <property type="nucleotide sequence ID" value="XM_066754661.1"/>
</dbReference>
<dbReference type="Proteomes" id="UP000054399">
    <property type="component" value="Unassembled WGS sequence"/>
</dbReference>
<gene>
    <name evidence="1" type="ORF">I308_100082</name>
</gene>
<protein>
    <submittedName>
        <fullName evidence="1">Uncharacterized protein</fullName>
    </submittedName>
</protein>
<evidence type="ECO:0000313" key="1">
    <source>
        <dbReference type="EMBL" id="KAL0255285.1"/>
    </source>
</evidence>
<reference evidence="2" key="1">
    <citation type="submission" date="2015-01" db="EMBL/GenBank/DDBJ databases">
        <title>The Genome Sequence of Cryptococcus gattii MMRL2647.</title>
        <authorList>
            <consortium name="The Broad Institute Genomics Platform"/>
            <person name="Cuomo C."/>
            <person name="Litvintseva A."/>
            <person name="Chen Y."/>
            <person name="Heitman J."/>
            <person name="Sun S."/>
            <person name="Springer D."/>
            <person name="Dromer F."/>
            <person name="Young S."/>
            <person name="Zeng Q."/>
            <person name="Gargeya S."/>
            <person name="Abouelleil A."/>
            <person name="Alvarado L."/>
            <person name="Chapman S.B."/>
            <person name="Gainer-Dewar J."/>
            <person name="Goldberg J."/>
            <person name="Griggs A."/>
            <person name="Gujja S."/>
            <person name="Hansen M."/>
            <person name="Howarth C."/>
            <person name="Imamovic A."/>
            <person name="Larimer J."/>
            <person name="Murphy C."/>
            <person name="Naylor J."/>
            <person name="Pearson M."/>
            <person name="Priest M."/>
            <person name="Roberts A."/>
            <person name="Saif S."/>
            <person name="Shea T."/>
            <person name="Sykes S."/>
            <person name="Wortman J."/>
            <person name="Nusbaum C."/>
            <person name="Birren B."/>
        </authorList>
    </citation>
    <scope>NUCLEOTIDE SEQUENCE [LARGE SCALE GENOMIC DNA]</scope>
    <source>
        <strain evidence="2">IND107</strain>
    </source>
</reference>
<evidence type="ECO:0000313" key="2">
    <source>
        <dbReference type="Proteomes" id="UP000054399"/>
    </source>
</evidence>
<accession>A0ABR3C539</accession>
<dbReference type="GeneID" id="91986940"/>
<comment type="caution">
    <text evidence="1">The sequence shown here is derived from an EMBL/GenBank/DDBJ whole genome shotgun (WGS) entry which is preliminary data.</text>
</comment>
<keyword evidence="2" id="KW-1185">Reference proteome</keyword>